<keyword evidence="3" id="KW-1185">Reference proteome</keyword>
<dbReference type="EMBL" id="KV417604">
    <property type="protein sequence ID" value="KZP15480.1"/>
    <property type="molecule type" value="Genomic_DNA"/>
</dbReference>
<sequence length="450" mass="50856">MSSDKATHTSEISDKDMADSSSLEHWLCVEVESMRRRVIESQAIDLEDEFLKCGRMLYTMRVTLPAYPDYQALAAHLEVRARLDTHSKEIFEHLKGLWSQFLDRAQIAFAVNLEGFREYKMNGAWDQFVKTLGLEEDYDSSSSEDGPLEESQPSLSILQPQPGPAYRRIPTVNALPFMRSAQARASGDVPGPRNLFAGLIKGVSRASESPSPKVPKLSGESHLWGRHMRQVIVYSRPGLDHVTASDFKILRAFRDCAKMLYSVRMRASAHPDYQIFTLDPQAQFKLDADAVRLFECLKFIRMEILDRAQARGATQRKSEAEEAWNGLIRVLQFEDEATVVNEEIHSPPEGNNLEDISLASSSEHQALANTTSQNEHGIIPDEPPSPRSYWIDLNPIEDTAHERRCIPEEPPVPLSCWIDLRPIEDYKGLIPEVAPEAPSTFLDLRPLEDT</sequence>
<reference evidence="2 3" key="1">
    <citation type="journal article" date="2016" name="Mol. Biol. Evol.">
        <title>Comparative Genomics of Early-Diverging Mushroom-Forming Fungi Provides Insights into the Origins of Lignocellulose Decay Capabilities.</title>
        <authorList>
            <person name="Nagy L.G."/>
            <person name="Riley R."/>
            <person name="Tritt A."/>
            <person name="Adam C."/>
            <person name="Daum C."/>
            <person name="Floudas D."/>
            <person name="Sun H."/>
            <person name="Yadav J.S."/>
            <person name="Pangilinan J."/>
            <person name="Larsson K.H."/>
            <person name="Matsuura K."/>
            <person name="Barry K."/>
            <person name="Labutti K."/>
            <person name="Kuo R."/>
            <person name="Ohm R.A."/>
            <person name="Bhattacharya S.S."/>
            <person name="Shirouzu T."/>
            <person name="Yoshinaga Y."/>
            <person name="Martin F.M."/>
            <person name="Grigoriev I.V."/>
            <person name="Hibbett D.S."/>
        </authorList>
    </citation>
    <scope>NUCLEOTIDE SEQUENCE [LARGE SCALE GENOMIC DNA]</scope>
    <source>
        <strain evidence="2 3">CBS 109695</strain>
    </source>
</reference>
<evidence type="ECO:0000313" key="2">
    <source>
        <dbReference type="EMBL" id="KZP15480.1"/>
    </source>
</evidence>
<name>A0A166E7R1_9AGAM</name>
<evidence type="ECO:0000313" key="3">
    <source>
        <dbReference type="Proteomes" id="UP000076532"/>
    </source>
</evidence>
<evidence type="ECO:0000256" key="1">
    <source>
        <dbReference type="SAM" id="MobiDB-lite"/>
    </source>
</evidence>
<gene>
    <name evidence="2" type="ORF">FIBSPDRAFT_1048124</name>
</gene>
<proteinExistence type="predicted"/>
<accession>A0A166E7R1</accession>
<feature type="region of interest" description="Disordered" evidence="1">
    <location>
        <begin position="136"/>
        <end position="164"/>
    </location>
</feature>
<dbReference type="AlphaFoldDB" id="A0A166E7R1"/>
<organism evidence="2 3">
    <name type="scientific">Athelia psychrophila</name>
    <dbReference type="NCBI Taxonomy" id="1759441"/>
    <lineage>
        <taxon>Eukaryota</taxon>
        <taxon>Fungi</taxon>
        <taxon>Dikarya</taxon>
        <taxon>Basidiomycota</taxon>
        <taxon>Agaricomycotina</taxon>
        <taxon>Agaricomycetes</taxon>
        <taxon>Agaricomycetidae</taxon>
        <taxon>Atheliales</taxon>
        <taxon>Atheliaceae</taxon>
        <taxon>Athelia</taxon>
    </lineage>
</organism>
<dbReference type="Proteomes" id="UP000076532">
    <property type="component" value="Unassembled WGS sequence"/>
</dbReference>
<protein>
    <submittedName>
        <fullName evidence="2">Uncharacterized protein</fullName>
    </submittedName>
</protein>